<dbReference type="PIRSF" id="PIRSF002583">
    <property type="entry name" value="Hsp90"/>
    <property type="match status" value="1"/>
</dbReference>
<sequence>MEHRFQVDLRGIVDLLSHHLYASPRVYARELLQNATDAITARREFDAAAGPGRIVVEPLPDGALRVHDNGIGLTEPEVHLFLASVGRTSKRDDLGFARQDFLGQFGIGLLSCFMVADAVEVVSRSAKGGPAVRWTGHADGRYTTETDDTARAEVGTTVTLRPRTDTRHWLVPDRVGELVRFYAHLLDVDVELVAPDAAPVRLTDERAPWEIDHPSPEERHAALIDYGRQLLGTRPMDVIDLRVPEAGLVGVGFVLPSASAVGQGGHRVYLKRMLLSEDASKVVPEWAFFIRCVVDTAVLRPTASREALYEDDLLSSVRQSLGEQIRGWLLDLSVNHPDRLSAFLRVHHLGVKALAVRDDEMLRLVDAWLPFETSRGAMPLRVFRRGLSMVRYVETVDEFRSLAAIASAAGTPLVNAGYAYDSEILQRLRRVDPTIQVRRLDPGELAARLDPLPPGQEAAAAGFLETARTVLADLGCKPLLRQFDPVTVPALYIVGQQAANQDSLRRSIEASDELWSDVLSAFDDVEVDHRPELVFNWRHPLVRRIAADPSGPAVRHAVEALYGQALLAGHHPLRAVDTAALNRSFLALLDRAFTGPPNRWTGDGPTEEKS</sequence>
<dbReference type="EMBL" id="JBCGDC010000057">
    <property type="protein sequence ID" value="MFB6395385.1"/>
    <property type="molecule type" value="Genomic_DNA"/>
</dbReference>
<dbReference type="InterPro" id="IPR020568">
    <property type="entry name" value="Ribosomal_Su5_D2-typ_SF"/>
</dbReference>
<accession>A0ABV5CTZ2</accession>
<keyword evidence="6" id="KW-1185">Reference proteome</keyword>
<proteinExistence type="inferred from homology"/>
<comment type="caution">
    <text evidence="5">The sequence shown here is derived from an EMBL/GenBank/DDBJ whole genome shotgun (WGS) entry which is preliminary data.</text>
</comment>
<keyword evidence="4" id="KW-0143">Chaperone</keyword>
<keyword evidence="2" id="KW-0547">Nucleotide-binding</keyword>
<dbReference type="Gene3D" id="3.30.230.80">
    <property type="match status" value="1"/>
</dbReference>
<dbReference type="PANTHER" id="PTHR11528">
    <property type="entry name" value="HEAT SHOCK PROTEIN 90 FAMILY MEMBER"/>
    <property type="match status" value="1"/>
</dbReference>
<dbReference type="InterPro" id="IPR020575">
    <property type="entry name" value="Hsp90_N"/>
</dbReference>
<dbReference type="InterPro" id="IPR036890">
    <property type="entry name" value="HATPase_C_sf"/>
</dbReference>
<dbReference type="Proteomes" id="UP001582793">
    <property type="component" value="Unassembled WGS sequence"/>
</dbReference>
<evidence type="ECO:0000256" key="2">
    <source>
        <dbReference type="ARBA" id="ARBA00022741"/>
    </source>
</evidence>
<dbReference type="Gene3D" id="3.30.565.10">
    <property type="entry name" value="Histidine kinase-like ATPase, C-terminal domain"/>
    <property type="match status" value="1"/>
</dbReference>
<dbReference type="SUPFAM" id="SSF55874">
    <property type="entry name" value="ATPase domain of HSP90 chaperone/DNA topoisomerase II/histidine kinase"/>
    <property type="match status" value="1"/>
</dbReference>
<reference evidence="5 6" key="1">
    <citation type="submission" date="2024-04" db="EMBL/GenBank/DDBJ databases">
        <title>Polymorphospora sp. isolated from Baiyangdian Lake in Xiong'an New Area.</title>
        <authorList>
            <person name="Zhang X."/>
            <person name="Liu J."/>
        </authorList>
    </citation>
    <scope>NUCLEOTIDE SEQUENCE [LARGE SCALE GENOMIC DNA]</scope>
    <source>
        <strain evidence="5 6">2-325</strain>
    </source>
</reference>
<protein>
    <submittedName>
        <fullName evidence="5">HSP90 family protein</fullName>
    </submittedName>
</protein>
<evidence type="ECO:0000256" key="3">
    <source>
        <dbReference type="ARBA" id="ARBA00022840"/>
    </source>
</evidence>
<dbReference type="InterPro" id="IPR001404">
    <property type="entry name" value="Hsp90_fam"/>
</dbReference>
<dbReference type="RefSeq" id="WP_375735204.1">
    <property type="nucleotide sequence ID" value="NZ_JBCGDC010000057.1"/>
</dbReference>
<evidence type="ECO:0000256" key="4">
    <source>
        <dbReference type="ARBA" id="ARBA00023186"/>
    </source>
</evidence>
<evidence type="ECO:0000313" key="5">
    <source>
        <dbReference type="EMBL" id="MFB6395385.1"/>
    </source>
</evidence>
<comment type="similarity">
    <text evidence="1">Belongs to the heat shock protein 90 family.</text>
</comment>
<keyword evidence="3" id="KW-0067">ATP-binding</keyword>
<name>A0ABV5CTZ2_9ACTN</name>
<dbReference type="SUPFAM" id="SSF54211">
    <property type="entry name" value="Ribosomal protein S5 domain 2-like"/>
    <property type="match status" value="1"/>
</dbReference>
<organism evidence="5 6">
    <name type="scientific">Polymorphospora lycopeni</name>
    <dbReference type="NCBI Taxonomy" id="3140240"/>
    <lineage>
        <taxon>Bacteria</taxon>
        <taxon>Bacillati</taxon>
        <taxon>Actinomycetota</taxon>
        <taxon>Actinomycetes</taxon>
        <taxon>Micromonosporales</taxon>
        <taxon>Micromonosporaceae</taxon>
        <taxon>Polymorphospora</taxon>
    </lineage>
</organism>
<evidence type="ECO:0000256" key="1">
    <source>
        <dbReference type="ARBA" id="ARBA00008239"/>
    </source>
</evidence>
<gene>
    <name evidence="5" type="ORF">AAFH96_20050</name>
</gene>
<evidence type="ECO:0000313" key="6">
    <source>
        <dbReference type="Proteomes" id="UP001582793"/>
    </source>
</evidence>
<dbReference type="NCBIfam" id="NF010683">
    <property type="entry name" value="PRK14083.1"/>
    <property type="match status" value="1"/>
</dbReference>
<dbReference type="PRINTS" id="PR00775">
    <property type="entry name" value="HEATSHOCK90"/>
</dbReference>